<dbReference type="InterPro" id="IPR029068">
    <property type="entry name" value="Glyas_Bleomycin-R_OHBP_Dase"/>
</dbReference>
<dbReference type="PROSITE" id="PS51819">
    <property type="entry name" value="VOC"/>
    <property type="match status" value="1"/>
</dbReference>
<organism evidence="2 3">
    <name type="scientific">Trebonia kvetii</name>
    <dbReference type="NCBI Taxonomy" id="2480626"/>
    <lineage>
        <taxon>Bacteria</taxon>
        <taxon>Bacillati</taxon>
        <taxon>Actinomycetota</taxon>
        <taxon>Actinomycetes</taxon>
        <taxon>Streptosporangiales</taxon>
        <taxon>Treboniaceae</taxon>
        <taxon>Trebonia</taxon>
    </lineage>
</organism>
<dbReference type="Pfam" id="PF00903">
    <property type="entry name" value="Glyoxalase"/>
    <property type="match status" value="1"/>
</dbReference>
<evidence type="ECO:0000313" key="2">
    <source>
        <dbReference type="EMBL" id="TVZ01219.1"/>
    </source>
</evidence>
<gene>
    <name evidence="2" type="ORF">EAS64_33615</name>
</gene>
<dbReference type="AlphaFoldDB" id="A0A6P2BQ41"/>
<keyword evidence="3" id="KW-1185">Reference proteome</keyword>
<dbReference type="PANTHER" id="PTHR43279">
    <property type="entry name" value="CATECHOL-2,3-DIOXYGENASE"/>
    <property type="match status" value="1"/>
</dbReference>
<sequence length="167" mass="18428">MAVRRLNHAVLYVNGLAREVEFYTATLGFQVRMEIPGQAAFLRAPDSANDHDLGLFEIGTGHADGRPKVGLYHLAWEVGTLADLVETRKRLVDAGALVGESDHRLSKSLYAKDPSGIEFEVLWRVPVADWESELARDGGFTVPLDWDRTLSRWDPNLKTGAAANSPT</sequence>
<reference evidence="2 3" key="1">
    <citation type="submission" date="2018-11" db="EMBL/GenBank/DDBJ databases">
        <title>Trebonia kvetii gen.nov., sp.nov., a novel acidophilic actinobacterium, and proposal of the new actinobacterial family Treboniaceae fam. nov.</title>
        <authorList>
            <person name="Rapoport D."/>
            <person name="Sagova-Mareckova M."/>
            <person name="Sedlacek I."/>
            <person name="Provaznik J."/>
            <person name="Kralova S."/>
            <person name="Pavlinic D."/>
            <person name="Benes V."/>
            <person name="Kopecky J."/>
        </authorList>
    </citation>
    <scope>NUCLEOTIDE SEQUENCE [LARGE SCALE GENOMIC DNA]</scope>
    <source>
        <strain evidence="2 3">15Tr583</strain>
    </source>
</reference>
<dbReference type="InterPro" id="IPR004360">
    <property type="entry name" value="Glyas_Fos-R_dOase_dom"/>
</dbReference>
<evidence type="ECO:0000313" key="3">
    <source>
        <dbReference type="Proteomes" id="UP000460272"/>
    </source>
</evidence>
<dbReference type="InterPro" id="IPR037523">
    <property type="entry name" value="VOC_core"/>
</dbReference>
<dbReference type="EMBL" id="RPFW01000007">
    <property type="protein sequence ID" value="TVZ01219.1"/>
    <property type="molecule type" value="Genomic_DNA"/>
</dbReference>
<accession>A0A6P2BQ41</accession>
<protein>
    <submittedName>
        <fullName evidence="2">VOC family protein</fullName>
    </submittedName>
</protein>
<dbReference type="OrthoDB" id="9792626at2"/>
<dbReference type="Proteomes" id="UP000460272">
    <property type="component" value="Unassembled WGS sequence"/>
</dbReference>
<name>A0A6P2BQ41_9ACTN</name>
<feature type="domain" description="VOC" evidence="1">
    <location>
        <begin position="5"/>
        <end position="124"/>
    </location>
</feature>
<dbReference type="PANTHER" id="PTHR43279:SF1">
    <property type="entry name" value="CATECHOL-2,3-DIOXYGENASE"/>
    <property type="match status" value="1"/>
</dbReference>
<comment type="caution">
    <text evidence="2">The sequence shown here is derived from an EMBL/GenBank/DDBJ whole genome shotgun (WGS) entry which is preliminary data.</text>
</comment>
<dbReference type="Gene3D" id="3.10.180.10">
    <property type="entry name" value="2,3-Dihydroxybiphenyl 1,2-Dioxygenase, domain 1"/>
    <property type="match status" value="1"/>
</dbReference>
<evidence type="ECO:0000259" key="1">
    <source>
        <dbReference type="PROSITE" id="PS51819"/>
    </source>
</evidence>
<dbReference type="SUPFAM" id="SSF54593">
    <property type="entry name" value="Glyoxalase/Bleomycin resistance protein/Dihydroxybiphenyl dioxygenase"/>
    <property type="match status" value="1"/>
</dbReference>
<proteinExistence type="predicted"/>
<dbReference type="RefSeq" id="WP_145859605.1">
    <property type="nucleotide sequence ID" value="NZ_RPFW01000007.1"/>
</dbReference>